<dbReference type="GO" id="GO:0044782">
    <property type="term" value="P:cilium organization"/>
    <property type="evidence" value="ECO:0007669"/>
    <property type="project" value="TreeGrafter"/>
</dbReference>
<dbReference type="Proteomes" id="UP001154078">
    <property type="component" value="Chromosome 5"/>
</dbReference>
<sequence>MTESSKSSVRVNTKPVNVFYVWYSELCRRLNSNPAPTVKPAKYKSKTVLDFVADRLKFEEWSPVINALRHDTSLHVINIRSRIGNCQFLHDIDTEEKARKLKRRYGVLWTAFILKNLLRSISCSIKNTQVLTCLELDGLPMFSQYLEPLLQALKKNNTVKSLSLANCVINDSGCELMCAYLRFTPNVEVINLSGCGLTAESGAHIAKLVKHQQINRYCESWHRSLRYEDPDSSIMRGLKRLTLNRNPLMGNEGICYILKELEDDLWIKALDMQKCGITDDVAQKIVELLDYSKSLEIIDIRQNEGVNIQTIEKILQLLKQKQLSGYEPEYQWCDTALSLSLNTARSSNISCVENSMVKPSKTSVLFRPLRKSKTVESVSEKNDEAKKQILKLNSQLEREITKRKATEKKNLELKKSLNEFKCASTTKCTAPKTKGNFKTVISVIEKLKPVRNSVPMLKNVDNLEIKPPRNTIFTSTSNVNRNQDQLKNGLRSKLDHGDVGQNNKILKNGEIRPQKNGFIKNGYNGFSQPNGYNNASNIFEQLIKSSTVIDDVVDEDEEFLELLKAPDKYKTNNCNELSSSQTSLYNFIEELKSTNSINPTHKPSTNHPK</sequence>
<reference evidence="2" key="1">
    <citation type="submission" date="2021-12" db="EMBL/GenBank/DDBJ databases">
        <authorList>
            <person name="King R."/>
        </authorList>
    </citation>
    <scope>NUCLEOTIDE SEQUENCE</scope>
</reference>
<dbReference type="InterPro" id="IPR001611">
    <property type="entry name" value="Leu-rich_rpt"/>
</dbReference>
<protein>
    <recommendedName>
        <fullName evidence="4">Centrosomal protein of 78 kDa</fullName>
    </recommendedName>
</protein>
<dbReference type="AlphaFoldDB" id="A0A9P0B6N4"/>
<dbReference type="Gene3D" id="3.80.10.10">
    <property type="entry name" value="Ribonuclease Inhibitor"/>
    <property type="match status" value="2"/>
</dbReference>
<proteinExistence type="predicted"/>
<evidence type="ECO:0000313" key="2">
    <source>
        <dbReference type="EMBL" id="CAH0556787.1"/>
    </source>
</evidence>
<dbReference type="InterPro" id="IPR032675">
    <property type="entry name" value="LRR_dom_sf"/>
</dbReference>
<dbReference type="PANTHER" id="PTHR24110:SF3">
    <property type="entry name" value="CENTROSOMAL PROTEIN OF 78 KDA"/>
    <property type="match status" value="1"/>
</dbReference>
<dbReference type="GO" id="GO:0036064">
    <property type="term" value="C:ciliary basal body"/>
    <property type="evidence" value="ECO:0007669"/>
    <property type="project" value="TreeGrafter"/>
</dbReference>
<accession>A0A9P0B6N4</accession>
<evidence type="ECO:0000313" key="3">
    <source>
        <dbReference type="Proteomes" id="UP001154078"/>
    </source>
</evidence>
<organism evidence="2 3">
    <name type="scientific">Brassicogethes aeneus</name>
    <name type="common">Rape pollen beetle</name>
    <name type="synonym">Meligethes aeneus</name>
    <dbReference type="NCBI Taxonomy" id="1431903"/>
    <lineage>
        <taxon>Eukaryota</taxon>
        <taxon>Metazoa</taxon>
        <taxon>Ecdysozoa</taxon>
        <taxon>Arthropoda</taxon>
        <taxon>Hexapoda</taxon>
        <taxon>Insecta</taxon>
        <taxon>Pterygota</taxon>
        <taxon>Neoptera</taxon>
        <taxon>Endopterygota</taxon>
        <taxon>Coleoptera</taxon>
        <taxon>Polyphaga</taxon>
        <taxon>Cucujiformia</taxon>
        <taxon>Nitidulidae</taxon>
        <taxon>Meligethinae</taxon>
        <taxon>Brassicogethes</taxon>
    </lineage>
</organism>
<dbReference type="SMART" id="SM00368">
    <property type="entry name" value="LRR_RI"/>
    <property type="match status" value="4"/>
</dbReference>
<gene>
    <name evidence="2" type="ORF">MELIAE_LOCUS7656</name>
</gene>
<keyword evidence="3" id="KW-1185">Reference proteome</keyword>
<dbReference type="SUPFAM" id="SSF52047">
    <property type="entry name" value="RNI-like"/>
    <property type="match status" value="1"/>
</dbReference>
<dbReference type="PRINTS" id="PR02062">
    <property type="entry name" value="CENTROSOME78"/>
</dbReference>
<evidence type="ECO:0008006" key="4">
    <source>
        <dbReference type="Google" id="ProtNLM"/>
    </source>
</evidence>
<dbReference type="EMBL" id="OV121136">
    <property type="protein sequence ID" value="CAH0556787.1"/>
    <property type="molecule type" value="Genomic_DNA"/>
</dbReference>
<keyword evidence="1" id="KW-0175">Coiled coil</keyword>
<dbReference type="GO" id="GO:0005813">
    <property type="term" value="C:centrosome"/>
    <property type="evidence" value="ECO:0007669"/>
    <property type="project" value="TreeGrafter"/>
</dbReference>
<feature type="coiled-coil region" evidence="1">
    <location>
        <begin position="375"/>
        <end position="409"/>
    </location>
</feature>
<dbReference type="InterPro" id="IPR026212">
    <property type="entry name" value="Cep78"/>
</dbReference>
<name>A0A9P0B6N4_BRAAE</name>
<dbReference type="Pfam" id="PF13516">
    <property type="entry name" value="LRR_6"/>
    <property type="match status" value="1"/>
</dbReference>
<dbReference type="PANTHER" id="PTHR24110">
    <property type="entry name" value="CENTROSOMAL PROTEIN OF 78 KDA"/>
    <property type="match status" value="1"/>
</dbReference>
<evidence type="ECO:0000256" key="1">
    <source>
        <dbReference type="SAM" id="Coils"/>
    </source>
</evidence>
<dbReference type="OrthoDB" id="78308at2759"/>